<evidence type="ECO:0000313" key="1">
    <source>
        <dbReference type="EMBL" id="MFD1175265.1"/>
    </source>
</evidence>
<dbReference type="EMBL" id="JBHTLM010000002">
    <property type="protein sequence ID" value="MFD1175265.1"/>
    <property type="molecule type" value="Genomic_DNA"/>
</dbReference>
<gene>
    <name evidence="1" type="ORF">ACFQ3W_02985</name>
</gene>
<dbReference type="PANTHER" id="PTHR34387:SF2">
    <property type="entry name" value="SLR1258 PROTEIN"/>
    <property type="match status" value="1"/>
</dbReference>
<name>A0ABW3RUA7_9BACL</name>
<dbReference type="Pfam" id="PF04402">
    <property type="entry name" value="SIMPL"/>
    <property type="match status" value="1"/>
</dbReference>
<accession>A0ABW3RUA7</accession>
<dbReference type="Gene3D" id="3.30.110.170">
    <property type="entry name" value="Protein of unknown function (DUF541), domain 1"/>
    <property type="match status" value="1"/>
</dbReference>
<dbReference type="InterPro" id="IPR007497">
    <property type="entry name" value="SIMPL/DUF541"/>
</dbReference>
<dbReference type="RefSeq" id="WP_379316468.1">
    <property type="nucleotide sequence ID" value="NZ_JBHTLM010000002.1"/>
</dbReference>
<sequence length="251" mass="26738">MKTWMKPVGSLVIAGSLLAGGTLLGGVFDTATPAYAESDIQKNVVNVVGSGEISVKPDIAYLSIGIVTEANTAKEAQSANATKVAALTKLLKETWGISDKDIQTDQFYVQPNYTYSDKEGQKIKGYSAGHTLNVAYRDLTKVGQLLDAASAAGANRIDNIRFSAEHPEKYQEQVIQKAMADANSKASAITKAANRQLGIVLSISQSDISTPVYMQNYKMETASAADSAAGSSVEPGEINVRTTLSVMYEMK</sequence>
<comment type="caution">
    <text evidence="1">The sequence shown here is derived from an EMBL/GenBank/DDBJ whole genome shotgun (WGS) entry which is preliminary data.</text>
</comment>
<dbReference type="InterPro" id="IPR052022">
    <property type="entry name" value="26kDa_periplasmic_antigen"/>
</dbReference>
<keyword evidence="2" id="KW-1185">Reference proteome</keyword>
<dbReference type="Gene3D" id="3.30.70.2970">
    <property type="entry name" value="Protein of unknown function (DUF541), domain 2"/>
    <property type="match status" value="1"/>
</dbReference>
<dbReference type="Proteomes" id="UP001597262">
    <property type="component" value="Unassembled WGS sequence"/>
</dbReference>
<dbReference type="PANTHER" id="PTHR34387">
    <property type="entry name" value="SLR1258 PROTEIN"/>
    <property type="match status" value="1"/>
</dbReference>
<evidence type="ECO:0000313" key="2">
    <source>
        <dbReference type="Proteomes" id="UP001597262"/>
    </source>
</evidence>
<organism evidence="1 2">
    <name type="scientific">Paenibacillus puldeungensis</name>
    <dbReference type="NCBI Taxonomy" id="696536"/>
    <lineage>
        <taxon>Bacteria</taxon>
        <taxon>Bacillati</taxon>
        <taxon>Bacillota</taxon>
        <taxon>Bacilli</taxon>
        <taxon>Bacillales</taxon>
        <taxon>Paenibacillaceae</taxon>
        <taxon>Paenibacillus</taxon>
    </lineage>
</organism>
<proteinExistence type="predicted"/>
<protein>
    <submittedName>
        <fullName evidence="1">SIMPL domain-containing protein</fullName>
    </submittedName>
</protein>
<reference evidence="2" key="1">
    <citation type="journal article" date="2019" name="Int. J. Syst. Evol. Microbiol.">
        <title>The Global Catalogue of Microorganisms (GCM) 10K type strain sequencing project: providing services to taxonomists for standard genome sequencing and annotation.</title>
        <authorList>
            <consortium name="The Broad Institute Genomics Platform"/>
            <consortium name="The Broad Institute Genome Sequencing Center for Infectious Disease"/>
            <person name="Wu L."/>
            <person name="Ma J."/>
        </authorList>
    </citation>
    <scope>NUCLEOTIDE SEQUENCE [LARGE SCALE GENOMIC DNA]</scope>
    <source>
        <strain evidence="2">CCUG 59189</strain>
    </source>
</reference>